<dbReference type="PROSITE" id="PS51186">
    <property type="entry name" value="GNAT"/>
    <property type="match status" value="1"/>
</dbReference>
<accession>A0ABX8H5D0</accession>
<dbReference type="InterPro" id="IPR000182">
    <property type="entry name" value="GNAT_dom"/>
</dbReference>
<reference evidence="4 5" key="1">
    <citation type="submission" date="2021-05" db="EMBL/GenBank/DDBJ databases">
        <title>Comparative genomic studies on the polysaccharide-degrading batcterial strains of the Flammeovirga genus.</title>
        <authorList>
            <person name="Zewei F."/>
            <person name="Zheng Z."/>
            <person name="Yu L."/>
            <person name="Ruyue G."/>
            <person name="Yanhong M."/>
            <person name="Yuanyuan C."/>
            <person name="Jingyan G."/>
            <person name="Wenjun H."/>
        </authorList>
    </citation>
    <scope>NUCLEOTIDE SEQUENCE [LARGE SCALE GENOMIC DNA]</scope>
    <source>
        <strain evidence="4 5">YS10</strain>
        <plasmid evidence="4 5">p1</plasmid>
    </source>
</reference>
<keyword evidence="5" id="KW-1185">Reference proteome</keyword>
<keyword evidence="2 4" id="KW-0012">Acyltransferase</keyword>
<dbReference type="Gene3D" id="3.40.630.30">
    <property type="match status" value="1"/>
</dbReference>
<feature type="domain" description="N-acetyltransferase" evidence="3">
    <location>
        <begin position="1"/>
        <end position="142"/>
    </location>
</feature>
<keyword evidence="4" id="KW-0614">Plasmid</keyword>
<dbReference type="RefSeq" id="WP_144077311.1">
    <property type="nucleotide sequence ID" value="NZ_CP076130.1"/>
</dbReference>
<gene>
    <name evidence="4" type="ORF">KM029_25910</name>
</gene>
<geneLocation type="plasmid" evidence="4 5">
    <name>p1</name>
</geneLocation>
<dbReference type="Pfam" id="PF13508">
    <property type="entry name" value="Acetyltransf_7"/>
    <property type="match status" value="1"/>
</dbReference>
<protein>
    <submittedName>
        <fullName evidence="4">GNAT family N-acetyltransferase</fullName>
        <ecNumber evidence="4">2.3.1.-</ecNumber>
    </submittedName>
</protein>
<name>A0ABX8H5D0_9BACT</name>
<evidence type="ECO:0000256" key="1">
    <source>
        <dbReference type="ARBA" id="ARBA00022679"/>
    </source>
</evidence>
<organism evidence="4 5">
    <name type="scientific">Flammeovirga kamogawensis</name>
    <dbReference type="NCBI Taxonomy" id="373891"/>
    <lineage>
        <taxon>Bacteria</taxon>
        <taxon>Pseudomonadati</taxon>
        <taxon>Bacteroidota</taxon>
        <taxon>Cytophagia</taxon>
        <taxon>Cytophagales</taxon>
        <taxon>Flammeovirgaceae</taxon>
        <taxon>Flammeovirga</taxon>
    </lineage>
</organism>
<dbReference type="EMBL" id="CP076130">
    <property type="protein sequence ID" value="QWG10415.1"/>
    <property type="molecule type" value="Genomic_DNA"/>
</dbReference>
<dbReference type="SUPFAM" id="SSF55729">
    <property type="entry name" value="Acyl-CoA N-acyltransferases (Nat)"/>
    <property type="match status" value="1"/>
</dbReference>
<sequence>MEIRALKNEDIDTVVELWYKVSVQAHSFISSDYWEKNKEVMATQYLPGSECYLAIKDEQIVGFVAMVEDYLAAIFVQTTMQGSGIGKNLLDFIKSKRETIQLKVYKNNLRSIQFYKHQGFSVLSESIDESTNEVESYMEWKK</sequence>
<evidence type="ECO:0000256" key="2">
    <source>
        <dbReference type="ARBA" id="ARBA00023315"/>
    </source>
</evidence>
<evidence type="ECO:0000259" key="3">
    <source>
        <dbReference type="PROSITE" id="PS51186"/>
    </source>
</evidence>
<evidence type="ECO:0000313" key="4">
    <source>
        <dbReference type="EMBL" id="QWG10415.1"/>
    </source>
</evidence>
<dbReference type="PANTHER" id="PTHR43800">
    <property type="entry name" value="PEPTIDYL-LYSINE N-ACETYLTRANSFERASE YJAB"/>
    <property type="match status" value="1"/>
</dbReference>
<dbReference type="Proteomes" id="UP000682802">
    <property type="component" value="Plasmid p1"/>
</dbReference>
<keyword evidence="1 4" id="KW-0808">Transferase</keyword>
<dbReference type="PANTHER" id="PTHR43800:SF1">
    <property type="entry name" value="PEPTIDYL-LYSINE N-ACETYLTRANSFERASE YJAB"/>
    <property type="match status" value="1"/>
</dbReference>
<dbReference type="InterPro" id="IPR016181">
    <property type="entry name" value="Acyl_CoA_acyltransferase"/>
</dbReference>
<dbReference type="GO" id="GO:0016746">
    <property type="term" value="F:acyltransferase activity"/>
    <property type="evidence" value="ECO:0007669"/>
    <property type="project" value="UniProtKB-KW"/>
</dbReference>
<proteinExistence type="predicted"/>
<dbReference type="EC" id="2.3.1.-" evidence="4"/>
<evidence type="ECO:0000313" key="5">
    <source>
        <dbReference type="Proteomes" id="UP000682802"/>
    </source>
</evidence>
<dbReference type="CDD" id="cd04301">
    <property type="entry name" value="NAT_SF"/>
    <property type="match status" value="1"/>
</dbReference>